<accession>A0A9W9LBL3</accession>
<keyword evidence="2" id="KW-0479">Metal-binding</keyword>
<dbReference type="PANTHER" id="PTHR11709">
    <property type="entry name" value="MULTI-COPPER OXIDASE"/>
    <property type="match status" value="1"/>
</dbReference>
<dbReference type="InterPro" id="IPR001117">
    <property type="entry name" value="Cu-oxidase_2nd"/>
</dbReference>
<comment type="similarity">
    <text evidence="1">Belongs to the multicopper oxidase family.</text>
</comment>
<proteinExistence type="inferred from homology"/>
<reference evidence="8" key="1">
    <citation type="submission" date="2022-11" db="EMBL/GenBank/DDBJ databases">
        <authorList>
            <person name="Petersen C."/>
        </authorList>
    </citation>
    <scope>NUCLEOTIDE SEQUENCE</scope>
    <source>
        <strain evidence="8">IBT 22155</strain>
    </source>
</reference>
<feature type="domain" description="Plastocyanin-like" evidence="7">
    <location>
        <begin position="3"/>
        <end position="51"/>
    </location>
</feature>
<keyword evidence="5" id="KW-0325">Glycoprotein</keyword>
<dbReference type="OrthoDB" id="4367738at2759"/>
<keyword evidence="3" id="KW-0560">Oxidoreductase</keyword>
<organism evidence="8 9">
    <name type="scientific">Penicillium bovifimosum</name>
    <dbReference type="NCBI Taxonomy" id="126998"/>
    <lineage>
        <taxon>Eukaryota</taxon>
        <taxon>Fungi</taxon>
        <taxon>Dikarya</taxon>
        <taxon>Ascomycota</taxon>
        <taxon>Pezizomycotina</taxon>
        <taxon>Eurotiomycetes</taxon>
        <taxon>Eurotiomycetidae</taxon>
        <taxon>Eurotiales</taxon>
        <taxon>Aspergillaceae</taxon>
        <taxon>Penicillium</taxon>
    </lineage>
</organism>
<evidence type="ECO:0000313" key="9">
    <source>
        <dbReference type="Proteomes" id="UP001149079"/>
    </source>
</evidence>
<name>A0A9W9LBL3_9EURO</name>
<dbReference type="GeneID" id="81400905"/>
<dbReference type="Proteomes" id="UP001149079">
    <property type="component" value="Unassembled WGS sequence"/>
</dbReference>
<dbReference type="Gene3D" id="2.60.40.420">
    <property type="entry name" value="Cupredoxins - blue copper proteins"/>
    <property type="match status" value="1"/>
</dbReference>
<evidence type="ECO:0000313" key="8">
    <source>
        <dbReference type="EMBL" id="KAJ5146427.1"/>
    </source>
</evidence>
<dbReference type="SUPFAM" id="SSF49503">
    <property type="entry name" value="Cupredoxins"/>
    <property type="match status" value="2"/>
</dbReference>
<dbReference type="RefSeq" id="XP_056526901.1">
    <property type="nucleotide sequence ID" value="XM_056661735.1"/>
</dbReference>
<evidence type="ECO:0000259" key="7">
    <source>
        <dbReference type="Pfam" id="PF07732"/>
    </source>
</evidence>
<dbReference type="InterPro" id="IPR008972">
    <property type="entry name" value="Cupredoxin"/>
</dbReference>
<protein>
    <submittedName>
        <fullName evidence="8">Multicopper oxidase type 2</fullName>
    </submittedName>
</protein>
<evidence type="ECO:0000256" key="2">
    <source>
        <dbReference type="ARBA" id="ARBA00022723"/>
    </source>
</evidence>
<dbReference type="Pfam" id="PF00394">
    <property type="entry name" value="Cu-oxidase"/>
    <property type="match status" value="1"/>
</dbReference>
<evidence type="ECO:0000259" key="6">
    <source>
        <dbReference type="Pfam" id="PF00394"/>
    </source>
</evidence>
<evidence type="ECO:0000256" key="5">
    <source>
        <dbReference type="ARBA" id="ARBA00023180"/>
    </source>
</evidence>
<feature type="domain" description="Plastocyanin-like" evidence="6">
    <location>
        <begin position="76"/>
        <end position="154"/>
    </location>
</feature>
<reference evidence="8" key="2">
    <citation type="journal article" date="2023" name="IMA Fungus">
        <title>Comparative genomic study of the Penicillium genus elucidates a diverse pangenome and 15 lateral gene transfer events.</title>
        <authorList>
            <person name="Petersen C."/>
            <person name="Sorensen T."/>
            <person name="Nielsen M.R."/>
            <person name="Sondergaard T.E."/>
            <person name="Sorensen J.L."/>
            <person name="Fitzpatrick D.A."/>
            <person name="Frisvad J.C."/>
            <person name="Nielsen K.L."/>
        </authorList>
    </citation>
    <scope>NUCLEOTIDE SEQUENCE</scope>
    <source>
        <strain evidence="8">IBT 22155</strain>
    </source>
</reference>
<gene>
    <name evidence="8" type="ORF">N7515_000991</name>
</gene>
<dbReference type="GO" id="GO:0016491">
    <property type="term" value="F:oxidoreductase activity"/>
    <property type="evidence" value="ECO:0007669"/>
    <property type="project" value="UniProtKB-KW"/>
</dbReference>
<dbReference type="InterPro" id="IPR011707">
    <property type="entry name" value="Cu-oxidase-like_N"/>
</dbReference>
<evidence type="ECO:0000256" key="4">
    <source>
        <dbReference type="ARBA" id="ARBA00023008"/>
    </source>
</evidence>
<dbReference type="InterPro" id="IPR045087">
    <property type="entry name" value="Cu-oxidase_fam"/>
</dbReference>
<dbReference type="GO" id="GO:0005507">
    <property type="term" value="F:copper ion binding"/>
    <property type="evidence" value="ECO:0007669"/>
    <property type="project" value="InterPro"/>
</dbReference>
<keyword evidence="4" id="KW-0186">Copper</keyword>
<evidence type="ECO:0000256" key="1">
    <source>
        <dbReference type="ARBA" id="ARBA00010609"/>
    </source>
</evidence>
<dbReference type="PANTHER" id="PTHR11709:SF488">
    <property type="entry name" value="LACCASE-RELATED"/>
    <property type="match status" value="1"/>
</dbReference>
<evidence type="ECO:0000256" key="3">
    <source>
        <dbReference type="ARBA" id="ARBA00023002"/>
    </source>
</evidence>
<dbReference type="EMBL" id="JAPQKL010000001">
    <property type="protein sequence ID" value="KAJ5146427.1"/>
    <property type="molecule type" value="Genomic_DNA"/>
</dbReference>
<sequence length="191" mass="21377">MMMLNSMPYNTTVHFHGIEQLNTPWSDGVPGLTQKPIQPGHSWTYRWTATGLNSGCIATAGLHEIIEVDPNAGWASLKLISAASLKSLMFLIDEHPMYIYEVDACLYTPLPTIYTGKRYAAMIKLGKPWKDYTIRDPDTQGDQIISGFATLRYQDSQDTTPSQPYVNYGGRNTPAVFTPLDDKGIMPPYLR</sequence>
<dbReference type="AlphaFoldDB" id="A0A9W9LBL3"/>
<dbReference type="Pfam" id="PF07732">
    <property type="entry name" value="Cu-oxidase_3"/>
    <property type="match status" value="1"/>
</dbReference>
<comment type="caution">
    <text evidence="8">The sequence shown here is derived from an EMBL/GenBank/DDBJ whole genome shotgun (WGS) entry which is preliminary data.</text>
</comment>
<keyword evidence="9" id="KW-1185">Reference proteome</keyword>